<keyword evidence="1" id="KW-0812">Transmembrane</keyword>
<gene>
    <name evidence="2" type="ORF">G3M58_36845</name>
</gene>
<reference evidence="2" key="1">
    <citation type="submission" date="2020-01" db="EMBL/GenBank/DDBJ databases">
        <title>Insect and environment-associated Actinomycetes.</title>
        <authorList>
            <person name="Currrie C."/>
            <person name="Chevrette M."/>
            <person name="Carlson C."/>
            <person name="Stubbendieck R."/>
            <person name="Wendt-Pienkowski E."/>
        </authorList>
    </citation>
    <scope>NUCLEOTIDE SEQUENCE</scope>
    <source>
        <strain evidence="2">SID7499</strain>
    </source>
</reference>
<keyword evidence="1" id="KW-0472">Membrane</keyword>
<feature type="transmembrane region" description="Helical" evidence="1">
    <location>
        <begin position="33"/>
        <end position="51"/>
    </location>
</feature>
<proteinExistence type="predicted"/>
<sequence>MTRHLTHALAGLYALAAVVLLRCAMVSHSHGSWPYTLFFAGAAVLFAVAIGHHAYHRDELRAALLRLERAARPPGPHPAAVQDEITLAWHALGEACCLRQWETAGREHDPDRCARKDQTT</sequence>
<evidence type="ECO:0000313" key="2">
    <source>
        <dbReference type="EMBL" id="NEE12013.1"/>
    </source>
</evidence>
<dbReference type="AlphaFoldDB" id="A0A6G3X2X1"/>
<organism evidence="2">
    <name type="scientific">Streptomyces sp. SID7499</name>
    <dbReference type="NCBI Taxonomy" id="2706086"/>
    <lineage>
        <taxon>Bacteria</taxon>
        <taxon>Bacillati</taxon>
        <taxon>Actinomycetota</taxon>
        <taxon>Actinomycetes</taxon>
        <taxon>Kitasatosporales</taxon>
        <taxon>Streptomycetaceae</taxon>
        <taxon>Streptomyces</taxon>
    </lineage>
</organism>
<name>A0A6G3X2X1_9ACTN</name>
<keyword evidence="1" id="KW-1133">Transmembrane helix</keyword>
<evidence type="ECO:0000256" key="1">
    <source>
        <dbReference type="SAM" id="Phobius"/>
    </source>
</evidence>
<accession>A0A6G3X2X1</accession>
<dbReference type="EMBL" id="JAAGMN010003906">
    <property type="protein sequence ID" value="NEE12013.1"/>
    <property type="molecule type" value="Genomic_DNA"/>
</dbReference>
<protein>
    <submittedName>
        <fullName evidence="2">Uncharacterized protein</fullName>
    </submittedName>
</protein>
<comment type="caution">
    <text evidence="2">The sequence shown here is derived from an EMBL/GenBank/DDBJ whole genome shotgun (WGS) entry which is preliminary data.</text>
</comment>